<dbReference type="EMBL" id="MNCJ02000323">
    <property type="protein sequence ID" value="KAF5796483.1"/>
    <property type="molecule type" value="Genomic_DNA"/>
</dbReference>
<evidence type="ECO:0000313" key="1">
    <source>
        <dbReference type="EMBL" id="KAF5796483.1"/>
    </source>
</evidence>
<dbReference type="AlphaFoldDB" id="A0A251U7Y0"/>
<accession>A0A251U7Y0</accession>
<name>A0A251U7Y0_HELAN</name>
<gene>
    <name evidence="2" type="ORF">HannXRQ_Chr08g0234201</name>
    <name evidence="1" type="ORF">HanXRQr2_Chr08g0352011</name>
</gene>
<proteinExistence type="predicted"/>
<protein>
    <submittedName>
        <fullName evidence="2">Uncharacterized protein</fullName>
    </submittedName>
</protein>
<keyword evidence="3" id="KW-1185">Reference proteome</keyword>
<reference evidence="1 3" key="1">
    <citation type="journal article" date="2017" name="Nature">
        <title>The sunflower genome provides insights into oil metabolism, flowering and Asterid evolution.</title>
        <authorList>
            <person name="Badouin H."/>
            <person name="Gouzy J."/>
            <person name="Grassa C.J."/>
            <person name="Murat F."/>
            <person name="Staton S.E."/>
            <person name="Cottret L."/>
            <person name="Lelandais-Briere C."/>
            <person name="Owens G.L."/>
            <person name="Carrere S."/>
            <person name="Mayjonade B."/>
            <person name="Legrand L."/>
            <person name="Gill N."/>
            <person name="Kane N.C."/>
            <person name="Bowers J.E."/>
            <person name="Hubner S."/>
            <person name="Bellec A."/>
            <person name="Berard A."/>
            <person name="Berges H."/>
            <person name="Blanchet N."/>
            <person name="Boniface M.C."/>
            <person name="Brunel D."/>
            <person name="Catrice O."/>
            <person name="Chaidir N."/>
            <person name="Claudel C."/>
            <person name="Donnadieu C."/>
            <person name="Faraut T."/>
            <person name="Fievet G."/>
            <person name="Helmstetter N."/>
            <person name="King M."/>
            <person name="Knapp S.J."/>
            <person name="Lai Z."/>
            <person name="Le Paslier M.C."/>
            <person name="Lippi Y."/>
            <person name="Lorenzon L."/>
            <person name="Mandel J.R."/>
            <person name="Marage G."/>
            <person name="Marchand G."/>
            <person name="Marquand E."/>
            <person name="Bret-Mestries E."/>
            <person name="Morien E."/>
            <person name="Nambeesan S."/>
            <person name="Nguyen T."/>
            <person name="Pegot-Espagnet P."/>
            <person name="Pouilly N."/>
            <person name="Raftis F."/>
            <person name="Sallet E."/>
            <person name="Schiex T."/>
            <person name="Thomas J."/>
            <person name="Vandecasteele C."/>
            <person name="Vares D."/>
            <person name="Vear F."/>
            <person name="Vautrin S."/>
            <person name="Crespi M."/>
            <person name="Mangin B."/>
            <person name="Burke J.M."/>
            <person name="Salse J."/>
            <person name="Munos S."/>
            <person name="Vincourt P."/>
            <person name="Rieseberg L.H."/>
            <person name="Langlade N.B."/>
        </authorList>
    </citation>
    <scope>NUCLEOTIDE SEQUENCE [LARGE SCALE GENOMIC DNA]</scope>
    <source>
        <strain evidence="3">cv. SF193</strain>
        <tissue evidence="1">Leaves</tissue>
    </source>
</reference>
<organism evidence="2 3">
    <name type="scientific">Helianthus annuus</name>
    <name type="common">Common sunflower</name>
    <dbReference type="NCBI Taxonomy" id="4232"/>
    <lineage>
        <taxon>Eukaryota</taxon>
        <taxon>Viridiplantae</taxon>
        <taxon>Streptophyta</taxon>
        <taxon>Embryophyta</taxon>
        <taxon>Tracheophyta</taxon>
        <taxon>Spermatophyta</taxon>
        <taxon>Magnoliopsida</taxon>
        <taxon>eudicotyledons</taxon>
        <taxon>Gunneridae</taxon>
        <taxon>Pentapetalae</taxon>
        <taxon>asterids</taxon>
        <taxon>campanulids</taxon>
        <taxon>Asterales</taxon>
        <taxon>Asteraceae</taxon>
        <taxon>Asteroideae</taxon>
        <taxon>Heliantheae alliance</taxon>
        <taxon>Heliantheae</taxon>
        <taxon>Helianthus</taxon>
    </lineage>
</organism>
<sequence length="68" mass="7991">MKYTCLCYGPRWVRCLGWTRAEQPQVLALFVGPDTLGKTYILWADSSFDHRFIEPNLINEFLYSMLTN</sequence>
<dbReference type="Proteomes" id="UP000215914">
    <property type="component" value="Chromosome 8"/>
</dbReference>
<dbReference type="EMBL" id="CM007897">
    <property type="protein sequence ID" value="OTG19448.1"/>
    <property type="molecule type" value="Genomic_DNA"/>
</dbReference>
<dbReference type="InParanoid" id="A0A251U7Y0"/>
<dbReference type="Gramene" id="mRNA:HanXRQr2_Chr08g0352011">
    <property type="protein sequence ID" value="CDS:HanXRQr2_Chr08g0352011.1"/>
    <property type="gene ID" value="HanXRQr2_Chr08g0352011"/>
</dbReference>
<reference evidence="1" key="3">
    <citation type="submission" date="2020-06" db="EMBL/GenBank/DDBJ databases">
        <title>Helianthus annuus Genome sequencing and assembly Release 2.</title>
        <authorList>
            <person name="Gouzy J."/>
            <person name="Langlade N."/>
            <person name="Munos S."/>
        </authorList>
    </citation>
    <scope>NUCLEOTIDE SEQUENCE</scope>
    <source>
        <tissue evidence="1">Leaves</tissue>
    </source>
</reference>
<reference evidence="2" key="2">
    <citation type="submission" date="2017-02" db="EMBL/GenBank/DDBJ databases">
        <title>Sunflower complete genome.</title>
        <authorList>
            <person name="Langlade N."/>
            <person name="Munos S."/>
        </authorList>
    </citation>
    <scope>NUCLEOTIDE SEQUENCE [LARGE SCALE GENOMIC DNA]</scope>
    <source>
        <tissue evidence="2">Leaves</tissue>
    </source>
</reference>
<evidence type="ECO:0000313" key="2">
    <source>
        <dbReference type="EMBL" id="OTG19448.1"/>
    </source>
</evidence>
<evidence type="ECO:0000313" key="3">
    <source>
        <dbReference type="Proteomes" id="UP000215914"/>
    </source>
</evidence>